<dbReference type="PANTHER" id="PTHR43174">
    <property type="entry name" value="UDP-N-ACETYLGLUCOSAMINE 2-EPIMERASE"/>
    <property type="match status" value="1"/>
</dbReference>
<dbReference type="InterPro" id="IPR029767">
    <property type="entry name" value="WecB-like"/>
</dbReference>
<keyword evidence="1 5" id="KW-0413">Isomerase</keyword>
<comment type="catalytic activity">
    <reaction evidence="2">
        <text>UDP-N-acetyl-alpha-D-glucosamine = UDP-N-acetyl-alpha-D-mannosamine</text>
        <dbReference type="Rhea" id="RHEA:17213"/>
        <dbReference type="ChEBI" id="CHEBI:57705"/>
        <dbReference type="ChEBI" id="CHEBI:68623"/>
        <dbReference type="EC" id="5.1.3.14"/>
    </reaction>
</comment>
<dbReference type="Proteomes" id="UP000295097">
    <property type="component" value="Unassembled WGS sequence"/>
</dbReference>
<evidence type="ECO:0000313" key="8">
    <source>
        <dbReference type="Proteomes" id="UP000295097"/>
    </source>
</evidence>
<evidence type="ECO:0000256" key="5">
    <source>
        <dbReference type="RuleBase" id="RU003513"/>
    </source>
</evidence>
<dbReference type="PANTHER" id="PTHR43174:SF2">
    <property type="entry name" value="UDP-N-ACETYLGLUCOSAMINE 2-EPIMERASE"/>
    <property type="match status" value="1"/>
</dbReference>
<dbReference type="EMBL" id="SMAR01000022">
    <property type="protein sequence ID" value="TCT36327.1"/>
    <property type="molecule type" value="Genomic_DNA"/>
</dbReference>
<reference evidence="7 8" key="1">
    <citation type="submission" date="2019-03" db="EMBL/GenBank/DDBJ databases">
        <title>Freshwater and sediment microbial communities from various areas in North America, analyzing microbe dynamics in response to fracking.</title>
        <authorList>
            <person name="Lamendella R."/>
        </authorList>
    </citation>
    <scope>NUCLEOTIDE SEQUENCE [LARGE SCALE GENOMIC DNA]</scope>
    <source>
        <strain evidence="7 8">175.2</strain>
    </source>
</reference>
<organism evidence="7 8">
    <name type="scientific">Martelella mediterranea</name>
    <dbReference type="NCBI Taxonomy" id="293089"/>
    <lineage>
        <taxon>Bacteria</taxon>
        <taxon>Pseudomonadati</taxon>
        <taxon>Pseudomonadota</taxon>
        <taxon>Alphaproteobacteria</taxon>
        <taxon>Hyphomicrobiales</taxon>
        <taxon>Aurantimonadaceae</taxon>
        <taxon>Martelella</taxon>
    </lineage>
</organism>
<evidence type="ECO:0000256" key="2">
    <source>
        <dbReference type="ARBA" id="ARBA00036080"/>
    </source>
</evidence>
<protein>
    <recommendedName>
        <fullName evidence="4">UDP-N-acetylglucosamine 2-epimerase (non-hydrolyzing)</fullName>
        <ecNumber evidence="4">5.1.3.14</ecNumber>
    </recommendedName>
</protein>
<dbReference type="NCBIfam" id="TIGR00236">
    <property type="entry name" value="wecB"/>
    <property type="match status" value="1"/>
</dbReference>
<dbReference type="GO" id="GO:0008761">
    <property type="term" value="F:UDP-N-acetylglucosamine 2-epimerase activity"/>
    <property type="evidence" value="ECO:0007669"/>
    <property type="project" value="UniProtKB-EC"/>
</dbReference>
<evidence type="ECO:0000313" key="7">
    <source>
        <dbReference type="EMBL" id="TCT36327.1"/>
    </source>
</evidence>
<sequence length="253" mass="27629">MNRRVIDTVASFHFAPTATSAENLSNEKLGGTILVTGNTVIDALHETVRKIRTNADLKAELTRRFSFINPDLKTLLVTGHRRESFGDGFVSICKALARLAERSDLQIVYPVHLNPNVSGPVHELLAGAENVHLIEPQGYLDFVFLMQRADIIMTDSGGVQEEAPSMGKPVLVMRDVTERPEAVAAGTVKLVGTNAERIVQEMTRLLDDPTYYDAFARTINPYGDGKAAARIADALAGRAVTTFEPSSVTQSFF</sequence>
<feature type="domain" description="UDP-N-acetylglucosamine 2-epimerase" evidence="6">
    <location>
        <begin position="1"/>
        <end position="235"/>
    </location>
</feature>
<proteinExistence type="inferred from homology"/>
<dbReference type="EC" id="5.1.3.14" evidence="4"/>
<dbReference type="InterPro" id="IPR003331">
    <property type="entry name" value="UDP_GlcNAc_Epimerase_2_dom"/>
</dbReference>
<dbReference type="SUPFAM" id="SSF53756">
    <property type="entry name" value="UDP-Glycosyltransferase/glycogen phosphorylase"/>
    <property type="match status" value="1"/>
</dbReference>
<dbReference type="AlphaFoldDB" id="A0A4R3NSW4"/>
<evidence type="ECO:0000259" key="6">
    <source>
        <dbReference type="Pfam" id="PF02350"/>
    </source>
</evidence>
<evidence type="ECO:0000256" key="1">
    <source>
        <dbReference type="ARBA" id="ARBA00023235"/>
    </source>
</evidence>
<dbReference type="Pfam" id="PF02350">
    <property type="entry name" value="Epimerase_2"/>
    <property type="match status" value="1"/>
</dbReference>
<evidence type="ECO:0000256" key="4">
    <source>
        <dbReference type="ARBA" id="ARBA00038858"/>
    </source>
</evidence>
<keyword evidence="8" id="KW-1185">Reference proteome</keyword>
<evidence type="ECO:0000256" key="3">
    <source>
        <dbReference type="ARBA" id="ARBA00038209"/>
    </source>
</evidence>
<gene>
    <name evidence="7" type="ORF">EDC90_102256</name>
</gene>
<comment type="caution">
    <text evidence="7">The sequence shown here is derived from an EMBL/GenBank/DDBJ whole genome shotgun (WGS) entry which is preliminary data.</text>
</comment>
<name>A0A4R3NSW4_9HYPH</name>
<accession>A0A4R3NSW4</accession>
<comment type="similarity">
    <text evidence="3 5">Belongs to the UDP-N-acetylglucosamine 2-epimerase family.</text>
</comment>
<dbReference type="Gene3D" id="3.40.50.2000">
    <property type="entry name" value="Glycogen Phosphorylase B"/>
    <property type="match status" value="2"/>
</dbReference>